<dbReference type="EMBL" id="JAGINW010000001">
    <property type="protein sequence ID" value="MBP2327335.1"/>
    <property type="molecule type" value="Genomic_DNA"/>
</dbReference>
<evidence type="ECO:0000313" key="3">
    <source>
        <dbReference type="EMBL" id="MBP2327335.1"/>
    </source>
</evidence>
<dbReference type="RefSeq" id="WP_209644301.1">
    <property type="nucleotide sequence ID" value="NZ_JAGINW010000001.1"/>
</dbReference>
<dbReference type="Proteomes" id="UP001519332">
    <property type="component" value="Unassembled WGS sequence"/>
</dbReference>
<accession>A0ABS4TTN0</accession>
<dbReference type="InterPro" id="IPR001387">
    <property type="entry name" value="Cro/C1-type_HTH"/>
</dbReference>
<dbReference type="SUPFAM" id="SSF47413">
    <property type="entry name" value="lambda repressor-like DNA-binding domains"/>
    <property type="match status" value="1"/>
</dbReference>
<evidence type="ECO:0000313" key="4">
    <source>
        <dbReference type="Proteomes" id="UP001519332"/>
    </source>
</evidence>
<proteinExistence type="predicted"/>
<dbReference type="InterPro" id="IPR043917">
    <property type="entry name" value="DUF5753"/>
</dbReference>
<dbReference type="InterPro" id="IPR010982">
    <property type="entry name" value="Lambda_DNA-bd_dom_sf"/>
</dbReference>
<dbReference type="Pfam" id="PF19054">
    <property type="entry name" value="DUF5753"/>
    <property type="match status" value="1"/>
</dbReference>
<evidence type="ECO:0000259" key="2">
    <source>
        <dbReference type="PROSITE" id="PS50943"/>
    </source>
</evidence>
<keyword evidence="4" id="KW-1185">Reference proteome</keyword>
<dbReference type="Gene3D" id="1.10.260.40">
    <property type="entry name" value="lambda repressor-like DNA-binding domains"/>
    <property type="match status" value="1"/>
</dbReference>
<feature type="domain" description="HTH cro/C1-type" evidence="2">
    <location>
        <begin position="19"/>
        <end position="72"/>
    </location>
</feature>
<comment type="caution">
    <text evidence="3">The sequence shown here is derived from an EMBL/GenBank/DDBJ whole genome shotgun (WGS) entry which is preliminary data.</text>
</comment>
<dbReference type="PROSITE" id="PS50943">
    <property type="entry name" value="HTH_CROC1"/>
    <property type="match status" value="1"/>
</dbReference>
<dbReference type="Pfam" id="PF13560">
    <property type="entry name" value="HTH_31"/>
    <property type="match status" value="1"/>
</dbReference>
<dbReference type="SMART" id="SM00530">
    <property type="entry name" value="HTH_XRE"/>
    <property type="match status" value="1"/>
</dbReference>
<evidence type="ECO:0000256" key="1">
    <source>
        <dbReference type="SAM" id="MobiDB-lite"/>
    </source>
</evidence>
<feature type="region of interest" description="Disordered" evidence="1">
    <location>
        <begin position="269"/>
        <end position="294"/>
    </location>
</feature>
<gene>
    <name evidence="3" type="ORF">JOF56_007720</name>
</gene>
<dbReference type="CDD" id="cd00093">
    <property type="entry name" value="HTH_XRE"/>
    <property type="match status" value="1"/>
</dbReference>
<protein>
    <submittedName>
        <fullName evidence="3">Transcriptional regulator with XRE-family HTH domain</fullName>
    </submittedName>
</protein>
<sequence length="294" mass="33915">MTGVTPEPNYHGRQLQREIKKLREQARLTQQEAGERVHIEFRKLSRMERRQLPSYHELVMLLDAYGVLSNDYAPYLELWELAKKRAWWRDYHLKETRYIRMEDEADHKYEFQLGQIPTLLQTPAYARATFPRSSKKTVKTMTEVRMRQQDRLTNDPPLALHALIHAPALHQGVDRAQLHHLLDQAELPNVTLQIVPQDRYHEGLQSPLILLSFNDPNEPDIAFTESLIGLQETQDQERTATIKQVLEDLTAQALSPAETRKHLKSLAAGLPSTPKIPAQHPKHNTAAREASGAW</sequence>
<organism evidence="3 4">
    <name type="scientific">Kibdelosporangium banguiense</name>
    <dbReference type="NCBI Taxonomy" id="1365924"/>
    <lineage>
        <taxon>Bacteria</taxon>
        <taxon>Bacillati</taxon>
        <taxon>Actinomycetota</taxon>
        <taxon>Actinomycetes</taxon>
        <taxon>Pseudonocardiales</taxon>
        <taxon>Pseudonocardiaceae</taxon>
        <taxon>Kibdelosporangium</taxon>
    </lineage>
</organism>
<reference evidence="3 4" key="1">
    <citation type="submission" date="2021-03" db="EMBL/GenBank/DDBJ databases">
        <title>Sequencing the genomes of 1000 actinobacteria strains.</title>
        <authorList>
            <person name="Klenk H.-P."/>
        </authorList>
    </citation>
    <scope>NUCLEOTIDE SEQUENCE [LARGE SCALE GENOMIC DNA]</scope>
    <source>
        <strain evidence="3 4">DSM 46670</strain>
    </source>
</reference>
<name>A0ABS4TTN0_9PSEU</name>